<feature type="compositionally biased region" description="Pro residues" evidence="10">
    <location>
        <begin position="129"/>
        <end position="141"/>
    </location>
</feature>
<keyword evidence="5 8" id="KW-0238">DNA-binding</keyword>
<keyword evidence="7 8" id="KW-0539">Nucleus</keyword>
<keyword evidence="13" id="KW-1185">Reference proteome</keyword>
<keyword evidence="2 8" id="KW-0863">Zinc-finger</keyword>
<name>A0AAV9DJU4_ACOCL</name>
<feature type="domain" description="Dof-type" evidence="11">
    <location>
        <begin position="69"/>
        <end position="123"/>
    </location>
</feature>
<dbReference type="Pfam" id="PF02701">
    <property type="entry name" value="Zn_ribbon_Dof"/>
    <property type="match status" value="1"/>
</dbReference>
<gene>
    <name evidence="12" type="primary">DOF2.2</name>
    <name evidence="12" type="ORF">QJS10_CPB13g00185</name>
</gene>
<dbReference type="PROSITE" id="PS50884">
    <property type="entry name" value="ZF_DOF_2"/>
    <property type="match status" value="1"/>
</dbReference>
<reference evidence="12" key="2">
    <citation type="submission" date="2023-06" db="EMBL/GenBank/DDBJ databases">
        <authorList>
            <person name="Ma L."/>
            <person name="Liu K.-W."/>
            <person name="Li Z."/>
            <person name="Hsiao Y.-Y."/>
            <person name="Qi Y."/>
            <person name="Fu T."/>
            <person name="Tang G."/>
            <person name="Zhang D."/>
            <person name="Sun W.-H."/>
            <person name="Liu D.-K."/>
            <person name="Li Y."/>
            <person name="Chen G.-Z."/>
            <person name="Liu X.-D."/>
            <person name="Liao X.-Y."/>
            <person name="Jiang Y.-T."/>
            <person name="Yu X."/>
            <person name="Hao Y."/>
            <person name="Huang J."/>
            <person name="Zhao X.-W."/>
            <person name="Ke S."/>
            <person name="Chen Y.-Y."/>
            <person name="Wu W.-L."/>
            <person name="Hsu J.-L."/>
            <person name="Lin Y.-F."/>
            <person name="Huang M.-D."/>
            <person name="Li C.-Y."/>
            <person name="Huang L."/>
            <person name="Wang Z.-W."/>
            <person name="Zhao X."/>
            <person name="Zhong W.-Y."/>
            <person name="Peng D.-H."/>
            <person name="Ahmad S."/>
            <person name="Lan S."/>
            <person name="Zhang J.-S."/>
            <person name="Tsai W.-C."/>
            <person name="Van De Peer Y."/>
            <person name="Liu Z.-J."/>
        </authorList>
    </citation>
    <scope>NUCLEOTIDE SEQUENCE</scope>
    <source>
        <strain evidence="12">CP</strain>
        <tissue evidence="12">Leaves</tissue>
    </source>
</reference>
<evidence type="ECO:0000256" key="3">
    <source>
        <dbReference type="ARBA" id="ARBA00022833"/>
    </source>
</evidence>
<dbReference type="InterPro" id="IPR045174">
    <property type="entry name" value="Dof"/>
</dbReference>
<feature type="region of interest" description="Disordered" evidence="10">
    <location>
        <begin position="110"/>
        <end position="141"/>
    </location>
</feature>
<evidence type="ECO:0000256" key="9">
    <source>
        <dbReference type="RuleBase" id="RU369094"/>
    </source>
</evidence>
<dbReference type="GO" id="GO:0003677">
    <property type="term" value="F:DNA binding"/>
    <property type="evidence" value="ECO:0007669"/>
    <property type="project" value="UniProtKB-UniRule"/>
</dbReference>
<dbReference type="AlphaFoldDB" id="A0AAV9DJU4"/>
<accession>A0AAV9DJU4</accession>
<evidence type="ECO:0000313" key="13">
    <source>
        <dbReference type="Proteomes" id="UP001180020"/>
    </source>
</evidence>
<evidence type="ECO:0000256" key="2">
    <source>
        <dbReference type="ARBA" id="ARBA00022771"/>
    </source>
</evidence>
<protein>
    <recommendedName>
        <fullName evidence="9">Dof zinc finger protein</fullName>
    </recommendedName>
</protein>
<proteinExistence type="predicted"/>
<comment type="function">
    <text evidence="9">Transcription factor that binds specifically to a 5'-AA[AG]G-3' consensus core sequence.</text>
</comment>
<reference evidence="12" key="1">
    <citation type="journal article" date="2023" name="Nat. Commun.">
        <title>Diploid and tetraploid genomes of Acorus and the evolution of monocots.</title>
        <authorList>
            <person name="Ma L."/>
            <person name="Liu K.W."/>
            <person name="Li Z."/>
            <person name="Hsiao Y.Y."/>
            <person name="Qi Y."/>
            <person name="Fu T."/>
            <person name="Tang G.D."/>
            <person name="Zhang D."/>
            <person name="Sun W.H."/>
            <person name="Liu D.K."/>
            <person name="Li Y."/>
            <person name="Chen G.Z."/>
            <person name="Liu X.D."/>
            <person name="Liao X.Y."/>
            <person name="Jiang Y.T."/>
            <person name="Yu X."/>
            <person name="Hao Y."/>
            <person name="Huang J."/>
            <person name="Zhao X.W."/>
            <person name="Ke S."/>
            <person name="Chen Y.Y."/>
            <person name="Wu W.L."/>
            <person name="Hsu J.L."/>
            <person name="Lin Y.F."/>
            <person name="Huang M.D."/>
            <person name="Li C.Y."/>
            <person name="Huang L."/>
            <person name="Wang Z.W."/>
            <person name="Zhao X."/>
            <person name="Zhong W.Y."/>
            <person name="Peng D.H."/>
            <person name="Ahmad S."/>
            <person name="Lan S."/>
            <person name="Zhang J.S."/>
            <person name="Tsai W.C."/>
            <person name="Van de Peer Y."/>
            <person name="Liu Z.J."/>
        </authorList>
    </citation>
    <scope>NUCLEOTIDE SEQUENCE</scope>
    <source>
        <strain evidence="12">CP</strain>
    </source>
</reference>
<evidence type="ECO:0000259" key="11">
    <source>
        <dbReference type="PROSITE" id="PS50884"/>
    </source>
</evidence>
<dbReference type="GO" id="GO:0005634">
    <property type="term" value="C:nucleus"/>
    <property type="evidence" value="ECO:0007669"/>
    <property type="project" value="UniProtKB-SubCell"/>
</dbReference>
<evidence type="ECO:0000256" key="10">
    <source>
        <dbReference type="SAM" id="MobiDB-lite"/>
    </source>
</evidence>
<organism evidence="12 13">
    <name type="scientific">Acorus calamus</name>
    <name type="common">Sweet flag</name>
    <dbReference type="NCBI Taxonomy" id="4465"/>
    <lineage>
        <taxon>Eukaryota</taxon>
        <taxon>Viridiplantae</taxon>
        <taxon>Streptophyta</taxon>
        <taxon>Embryophyta</taxon>
        <taxon>Tracheophyta</taxon>
        <taxon>Spermatophyta</taxon>
        <taxon>Magnoliopsida</taxon>
        <taxon>Liliopsida</taxon>
        <taxon>Acoraceae</taxon>
        <taxon>Acorus</taxon>
    </lineage>
</organism>
<dbReference type="EMBL" id="JAUJYO010000013">
    <property type="protein sequence ID" value="KAK1300533.1"/>
    <property type="molecule type" value="Genomic_DNA"/>
</dbReference>
<sequence length="221" mass="24082">MILSAPTKSNGRRFRLFIKTSPLQNQRFKNTFRKTEKMESDSGVRRSSAAQRLLLPRLESPAAAFDGAVMCPRCESTNTKFCYYNNYNLSQPRHFCKSCRRYWTRGGSLRNVPVGGGSRRSGSKRPRTDPSPPPPEAKPPSPVVVAREEAAVGVGLGLGFGFGFGLGLGLGQPFEEMEFGAWGVGEGGEGGGGNTWQMVDGGDCFVWPELAISTNHSKDML</sequence>
<keyword evidence="1 9" id="KW-0479">Metal-binding</keyword>
<keyword evidence="6 9" id="KW-0804">Transcription</keyword>
<comment type="subcellular location">
    <subcellularLocation>
        <location evidence="8 9">Nucleus</location>
    </subcellularLocation>
</comment>
<evidence type="ECO:0000313" key="12">
    <source>
        <dbReference type="EMBL" id="KAK1300533.1"/>
    </source>
</evidence>
<dbReference type="GO" id="GO:0008270">
    <property type="term" value="F:zinc ion binding"/>
    <property type="evidence" value="ECO:0007669"/>
    <property type="project" value="UniProtKB-KW"/>
</dbReference>
<evidence type="ECO:0000256" key="6">
    <source>
        <dbReference type="ARBA" id="ARBA00023163"/>
    </source>
</evidence>
<keyword evidence="3 9" id="KW-0862">Zinc</keyword>
<evidence type="ECO:0000256" key="8">
    <source>
        <dbReference type="PROSITE-ProRule" id="PRU00071"/>
    </source>
</evidence>
<evidence type="ECO:0000256" key="4">
    <source>
        <dbReference type="ARBA" id="ARBA00023015"/>
    </source>
</evidence>
<evidence type="ECO:0000256" key="5">
    <source>
        <dbReference type="ARBA" id="ARBA00023125"/>
    </source>
</evidence>
<dbReference type="InterPro" id="IPR003851">
    <property type="entry name" value="Znf_Dof"/>
</dbReference>
<dbReference type="Proteomes" id="UP001180020">
    <property type="component" value="Unassembled WGS sequence"/>
</dbReference>
<dbReference type="PANTHER" id="PTHR31992">
    <property type="entry name" value="DOF ZINC FINGER PROTEIN DOF1.4-RELATED"/>
    <property type="match status" value="1"/>
</dbReference>
<keyword evidence="4 9" id="KW-0805">Transcription regulation</keyword>
<evidence type="ECO:0000256" key="7">
    <source>
        <dbReference type="ARBA" id="ARBA00023242"/>
    </source>
</evidence>
<evidence type="ECO:0000256" key="1">
    <source>
        <dbReference type="ARBA" id="ARBA00022723"/>
    </source>
</evidence>
<dbReference type="PROSITE" id="PS01361">
    <property type="entry name" value="ZF_DOF_1"/>
    <property type="match status" value="1"/>
</dbReference>
<comment type="caution">
    <text evidence="12">The sequence shown here is derived from an EMBL/GenBank/DDBJ whole genome shotgun (WGS) entry which is preliminary data.</text>
</comment>
<dbReference type="GO" id="GO:0003700">
    <property type="term" value="F:DNA-binding transcription factor activity"/>
    <property type="evidence" value="ECO:0007669"/>
    <property type="project" value="UniProtKB-UniRule"/>
</dbReference>